<sequence length="82" mass="9445">LQTLGYFIYRKIKPSKGAKSGSFQMLLAKSSYFQCQPLNETIDSPIETYRKVKINLLVQNFSEVQYQLDAIKEKQKVIVLGQ</sequence>
<organism evidence="1 2">
    <name type="scientific">Gossypium mustelinum</name>
    <name type="common">Cotton</name>
    <name type="synonym">Gossypium caicoense</name>
    <dbReference type="NCBI Taxonomy" id="34275"/>
    <lineage>
        <taxon>Eukaryota</taxon>
        <taxon>Viridiplantae</taxon>
        <taxon>Streptophyta</taxon>
        <taxon>Embryophyta</taxon>
        <taxon>Tracheophyta</taxon>
        <taxon>Spermatophyta</taxon>
        <taxon>Magnoliopsida</taxon>
        <taxon>eudicotyledons</taxon>
        <taxon>Gunneridae</taxon>
        <taxon>Pentapetalae</taxon>
        <taxon>rosids</taxon>
        <taxon>malvids</taxon>
        <taxon>Malvales</taxon>
        <taxon>Malvaceae</taxon>
        <taxon>Malvoideae</taxon>
        <taxon>Gossypium</taxon>
    </lineage>
</organism>
<evidence type="ECO:0000313" key="1">
    <source>
        <dbReference type="EMBL" id="TYI77302.1"/>
    </source>
</evidence>
<dbReference type="Proteomes" id="UP000323597">
    <property type="component" value="Chromosome D06"/>
</dbReference>
<protein>
    <submittedName>
        <fullName evidence="1">Uncharacterized protein</fullName>
    </submittedName>
</protein>
<feature type="non-terminal residue" evidence="1">
    <location>
        <position position="1"/>
    </location>
</feature>
<reference evidence="1 2" key="1">
    <citation type="submission" date="2019-07" db="EMBL/GenBank/DDBJ databases">
        <title>WGS assembly of Gossypium mustelinum.</title>
        <authorList>
            <person name="Chen Z.J."/>
            <person name="Sreedasyam A."/>
            <person name="Ando A."/>
            <person name="Song Q."/>
            <person name="De L."/>
            <person name="Hulse-Kemp A."/>
            <person name="Ding M."/>
            <person name="Ye W."/>
            <person name="Kirkbride R."/>
            <person name="Jenkins J."/>
            <person name="Plott C."/>
            <person name="Lovell J."/>
            <person name="Lin Y.-M."/>
            <person name="Vaughn R."/>
            <person name="Liu B."/>
            <person name="Li W."/>
            <person name="Simpson S."/>
            <person name="Scheffler B."/>
            <person name="Saski C."/>
            <person name="Grover C."/>
            <person name="Hu G."/>
            <person name="Conover J."/>
            <person name="Carlson J."/>
            <person name="Shu S."/>
            <person name="Boston L."/>
            <person name="Williams M."/>
            <person name="Peterson D."/>
            <person name="Mcgee K."/>
            <person name="Jones D."/>
            <person name="Wendel J."/>
            <person name="Stelly D."/>
            <person name="Grimwood J."/>
            <person name="Schmutz J."/>
        </authorList>
    </citation>
    <scope>NUCLEOTIDE SEQUENCE [LARGE SCALE GENOMIC DNA]</scope>
    <source>
        <strain evidence="1">1408120.09</strain>
    </source>
</reference>
<accession>A0A5D2UHS0</accession>
<gene>
    <name evidence="1" type="ORF">E1A91_D06G134800v1</name>
</gene>
<evidence type="ECO:0000313" key="2">
    <source>
        <dbReference type="Proteomes" id="UP000323597"/>
    </source>
</evidence>
<keyword evidence="2" id="KW-1185">Reference proteome</keyword>
<dbReference type="AlphaFoldDB" id="A0A5D2UHS0"/>
<name>A0A5D2UHS0_GOSMU</name>
<dbReference type="EMBL" id="CM017654">
    <property type="protein sequence ID" value="TYI77302.1"/>
    <property type="molecule type" value="Genomic_DNA"/>
</dbReference>
<proteinExistence type="predicted"/>